<dbReference type="EMBL" id="JAQQLI010000026">
    <property type="protein sequence ID" value="MDC7787371.1"/>
    <property type="molecule type" value="Genomic_DNA"/>
</dbReference>
<organism evidence="1 2">
    <name type="scientific">Rhodoplanes tepidamans</name>
    <name type="common">Rhodoplanes cryptolactis</name>
    <dbReference type="NCBI Taxonomy" id="200616"/>
    <lineage>
        <taxon>Bacteria</taxon>
        <taxon>Pseudomonadati</taxon>
        <taxon>Pseudomonadota</taxon>
        <taxon>Alphaproteobacteria</taxon>
        <taxon>Hyphomicrobiales</taxon>
        <taxon>Nitrobacteraceae</taxon>
        <taxon>Rhodoplanes</taxon>
    </lineage>
</organism>
<accession>A0ABT5JDE0</accession>
<evidence type="ECO:0000313" key="1">
    <source>
        <dbReference type="EMBL" id="MDC7787371.1"/>
    </source>
</evidence>
<reference evidence="1" key="1">
    <citation type="journal article" date="2023" name="Microbiol Resour">
        <title>Genome Sequences of Rhodoplanes serenus and Two Thermotolerant Strains, Rhodoplanes tepidamans and 'Rhodoplanes cryptolactis,' Further Refine the Genus.</title>
        <authorList>
            <person name="Rayyan A.A."/>
            <person name="Kyndt J.A."/>
        </authorList>
    </citation>
    <scope>NUCLEOTIDE SEQUENCE</scope>
    <source>
        <strain evidence="1">DSM 9987</strain>
    </source>
</reference>
<name>A0ABT5JDE0_RHOTP</name>
<proteinExistence type="predicted"/>
<keyword evidence="2" id="KW-1185">Reference proteome</keyword>
<comment type="caution">
    <text evidence="1">The sequence shown here is derived from an EMBL/GenBank/DDBJ whole genome shotgun (WGS) entry which is preliminary data.</text>
</comment>
<reference evidence="1" key="2">
    <citation type="submission" date="2023-02" db="EMBL/GenBank/DDBJ databases">
        <authorList>
            <person name="Rayyan A."/>
            <person name="Meyer T."/>
            <person name="Kyndt J.A."/>
        </authorList>
    </citation>
    <scope>NUCLEOTIDE SEQUENCE</scope>
    <source>
        <strain evidence="1">DSM 9987</strain>
    </source>
</reference>
<dbReference type="RefSeq" id="WP_272778211.1">
    <property type="nucleotide sequence ID" value="NZ_JAQQLI010000026.1"/>
</dbReference>
<sequence length="160" mass="16949">MNLAISNLRYADPTSSLIDMDVSVDGGEPFPFTLSHSDPAPVAEAVWAAMAEGTYEVAPYVPPPDPVPDISDRQFFQQLAIDGVVTQAEALAAVKTGSIPAALQAIVDTIADPGERFSAEMILSGATVYQRTHPLTEAVRLARGMTPEACDNFFRAAAAL</sequence>
<dbReference type="Proteomes" id="UP001165652">
    <property type="component" value="Unassembled WGS sequence"/>
</dbReference>
<gene>
    <name evidence="1" type="ORF">PQJ73_16895</name>
</gene>
<protein>
    <submittedName>
        <fullName evidence="1">Uncharacterized protein</fullName>
    </submittedName>
</protein>
<evidence type="ECO:0000313" key="2">
    <source>
        <dbReference type="Proteomes" id="UP001165652"/>
    </source>
</evidence>